<organism evidence="1">
    <name type="scientific">Bradyrhizobium septentrionale</name>
    <dbReference type="NCBI Taxonomy" id="1404411"/>
    <lineage>
        <taxon>Bacteria</taxon>
        <taxon>Pseudomonadati</taxon>
        <taxon>Pseudomonadota</taxon>
        <taxon>Alphaproteobacteria</taxon>
        <taxon>Hyphomicrobiales</taxon>
        <taxon>Nitrobacteraceae</taxon>
        <taxon>Bradyrhizobium</taxon>
    </lineage>
</organism>
<accession>A0A973W5R4</accession>
<comment type="caution">
    <text evidence="1">The sequence shown here is derived from an EMBL/GenBank/DDBJ whole genome shotgun (WGS) entry which is preliminary data.</text>
</comment>
<proteinExistence type="predicted"/>
<dbReference type="EMBL" id="JAAOLE020000001">
    <property type="protein sequence ID" value="NVI48113.1"/>
    <property type="molecule type" value="Genomic_DNA"/>
</dbReference>
<dbReference type="RefSeq" id="WP_166213763.1">
    <property type="nucleotide sequence ID" value="NZ_CP088288.1"/>
</dbReference>
<dbReference type="AlphaFoldDB" id="A0A973W5R4"/>
<dbReference type="EMBL" id="JAAOLE020000001">
    <property type="protein sequence ID" value="NVI49241.1"/>
    <property type="molecule type" value="Genomic_DNA"/>
</dbReference>
<protein>
    <submittedName>
        <fullName evidence="1">Uncharacterized protein</fullName>
    </submittedName>
</protein>
<evidence type="ECO:0000313" key="2">
    <source>
        <dbReference type="EMBL" id="NVI49241.1"/>
    </source>
</evidence>
<evidence type="ECO:0000313" key="1">
    <source>
        <dbReference type="EMBL" id="NVI48113.1"/>
    </source>
</evidence>
<gene>
    <name evidence="1" type="ORF">HAP48_035270</name>
    <name evidence="2" type="ORF">HAP48_041645</name>
</gene>
<reference evidence="1" key="1">
    <citation type="submission" date="2020-06" db="EMBL/GenBank/DDBJ databases">
        <title>Whole Genome Sequence of Bradyrhizobium sp. Strain 1S1.</title>
        <authorList>
            <person name="Bromfield E.S.P."/>
            <person name="Cloutier S."/>
        </authorList>
    </citation>
    <scope>NUCLEOTIDE SEQUENCE [LARGE SCALE GENOMIC DNA]</scope>
    <source>
        <strain evidence="1">1S1</strain>
    </source>
</reference>
<name>A0A973W5R4_9BRAD</name>
<sequence length="126" mass="13784">MKSRSSQFRNLHPRSSGAVVAFLIALVCLLAGALHQLRDLQVNEAMVRPTAVESLITNIGSSGKIEISRANVVAEHDKDDSFSVKTLEQMFVLALVKPPSILLREPRTSHPDSLAAIETPPPRYLT</sequence>